<evidence type="ECO:0000256" key="1">
    <source>
        <dbReference type="SAM" id="Coils"/>
    </source>
</evidence>
<feature type="coiled-coil region" evidence="1">
    <location>
        <begin position="364"/>
        <end position="391"/>
    </location>
</feature>
<dbReference type="EMBL" id="AP023095">
    <property type="protein sequence ID" value="BCE55149.1"/>
    <property type="molecule type" value="Genomic_DNA"/>
</dbReference>
<reference evidence="2" key="1">
    <citation type="submission" date="2020-05" db="EMBL/GenBank/DDBJ databases">
        <title>Complete genome sequence of Bradyrhizobium diazoefficiens XF5 isolated from soybean nodule.</title>
        <authorList>
            <person name="Noda R."/>
            <person name="Kakizaki K."/>
            <person name="Minamisawa K."/>
        </authorList>
    </citation>
    <scope>NUCLEOTIDE SEQUENCE</scope>
    <source>
        <strain evidence="2">XF5</strain>
    </source>
</reference>
<organism evidence="3">
    <name type="scientific">Bradyrhizobium diazoefficiens</name>
    <dbReference type="NCBI Taxonomy" id="1355477"/>
    <lineage>
        <taxon>Bacteria</taxon>
        <taxon>Pseudomonadati</taxon>
        <taxon>Pseudomonadota</taxon>
        <taxon>Alphaproteobacteria</taxon>
        <taxon>Hyphomicrobiales</taxon>
        <taxon>Nitrobacteraceae</taxon>
        <taxon>Bradyrhizobium</taxon>
    </lineage>
</organism>
<accession>A0A810AF22</accession>
<dbReference type="InterPro" id="IPR027417">
    <property type="entry name" value="P-loop_NTPase"/>
</dbReference>
<feature type="coiled-coil region" evidence="1">
    <location>
        <begin position="201"/>
        <end position="255"/>
    </location>
</feature>
<evidence type="ECO:0000313" key="3">
    <source>
        <dbReference type="EMBL" id="BCE63882.1"/>
    </source>
</evidence>
<protein>
    <recommendedName>
        <fullName evidence="4">Rad50/SbcC-type AAA domain-containing protein</fullName>
    </recommendedName>
</protein>
<dbReference type="Gene3D" id="3.40.50.300">
    <property type="entry name" value="P-loop containing nucleotide triphosphate hydrolases"/>
    <property type="match status" value="1"/>
</dbReference>
<proteinExistence type="predicted"/>
<evidence type="ECO:0008006" key="4">
    <source>
        <dbReference type="Google" id="ProtNLM"/>
    </source>
</evidence>
<sequence>MTRRLTLCIDRLLYLGPDKTTVGVELKPGLNVLCGASESGKSFVVETIDFMLGGASDLRDLPERAGYDRVVMQISLSDERAFTIQRALQGGSYLWRAGRHDQLAPTDEVLRPTHDAEKDDNLSVRILSILGLGRPKLRRDKDMNTVSFTLRNLALLSIVQEDRIIANISPVLTANRVMNTVEKSAFKYALTGVDDSALVAIREAKENQARLVANRNALEAVIDVRQSKLPSSEQLDRLRERLKHLEGRIASIGDDVAGDEQQHSEASTRFRLLDRYVQTSRRRRQEIDSLLQRFVLLDEHYESDLSRLEAIVQSGAVFGALHPGPCPFCGAAPEAQAHENACDADPGKIVMAARSEIERISLLRQGLKETKARLAAENDQLTQRTEQAVSEQRTASQRSQQLALVLRERRRGIGDLDREAQSLRVQLRDADIVTELRTELTRMDEAVAADQEVKAASTALSLPPAETTAFAEELENILKAWDFPEMGRVAWEETRTDVLIGNRRRGDQGKGLRAITCSAFLLALMKRSVEKSRPHLGLTVLDSPLLAYWKPEGRADDLTGTKVDECFYRWMQSLPKTAQVIVIENRPLPDWVNNVAHVIHFTKNRTEGRFGLF</sequence>
<dbReference type="SUPFAM" id="SSF52540">
    <property type="entry name" value="P-loop containing nucleoside triphosphate hydrolases"/>
    <property type="match status" value="1"/>
</dbReference>
<evidence type="ECO:0000313" key="2">
    <source>
        <dbReference type="EMBL" id="BCE55149.1"/>
    </source>
</evidence>
<gene>
    <name evidence="2" type="ORF">XF5B_26610</name>
    <name evidence="3" type="ORF">XF6B_26810</name>
</gene>
<keyword evidence="1" id="KW-0175">Coiled coil</keyword>
<dbReference type="RefSeq" id="WP_182869718.1">
    <property type="nucleotide sequence ID" value="NZ_AP022638.1"/>
</dbReference>
<reference evidence="3" key="2">
    <citation type="submission" date="2020-05" db="EMBL/GenBank/DDBJ databases">
        <title>Complete genome sequence of Bradyrhizobium diazoefficiens XF6 isolated from soybean nodule.</title>
        <authorList>
            <person name="Noda R."/>
            <person name="Kakizaki K."/>
            <person name="Minamisawa K."/>
        </authorList>
    </citation>
    <scope>NUCLEOTIDE SEQUENCE</scope>
    <source>
        <strain evidence="3">XF6</strain>
    </source>
</reference>
<dbReference type="EMBL" id="AP023096">
    <property type="protein sequence ID" value="BCE63882.1"/>
    <property type="molecule type" value="Genomic_DNA"/>
</dbReference>
<name>A0A810AF22_9BRAD</name>
<dbReference type="AlphaFoldDB" id="A0A810AF22"/>